<evidence type="ECO:0000313" key="1">
    <source>
        <dbReference type="EMBL" id="TCJ97691.1"/>
    </source>
</evidence>
<dbReference type="AlphaFoldDB" id="A0A4R1G1W2"/>
<accession>A0A4R1G1W2</accession>
<gene>
    <name evidence="1" type="ORF">DFR71_3739</name>
</gene>
<evidence type="ECO:0000313" key="2">
    <source>
        <dbReference type="Proteomes" id="UP000294856"/>
    </source>
</evidence>
<organism evidence="1 2">
    <name type="scientific">Nocardia alba</name>
    <dbReference type="NCBI Taxonomy" id="225051"/>
    <lineage>
        <taxon>Bacteria</taxon>
        <taxon>Bacillati</taxon>
        <taxon>Actinomycetota</taxon>
        <taxon>Actinomycetes</taxon>
        <taxon>Mycobacteriales</taxon>
        <taxon>Nocardiaceae</taxon>
        <taxon>Nocardia</taxon>
    </lineage>
</organism>
<comment type="caution">
    <text evidence="1">The sequence shown here is derived from an EMBL/GenBank/DDBJ whole genome shotgun (WGS) entry which is preliminary data.</text>
</comment>
<dbReference type="STRING" id="1210063.GCA_001612665_01396"/>
<dbReference type="EMBL" id="SMFR01000002">
    <property type="protein sequence ID" value="TCJ97691.1"/>
    <property type="molecule type" value="Genomic_DNA"/>
</dbReference>
<sequence>MVNVRTGHLVVDDLGGVSWLALRTPALPAAELRVDAGISLAVDPVSPADPLGWSIDPGADPAALGEVFAEAALVSLVAASRADGPSIARWDCPTLPAIWAHRAHVAATARWTLRPLDNGALLLDEAMAEYRCGRLALAHRLFGYGEYALLALGEQAIDGELSAAATELVRVAMSAAVATGLGGEIADLAEQLTGVEEAHLSAALTDWRSVDESALVGAGTYAHDRAAPENDTAYAMADPTVLPPRILAWPGAARPDIRVDYRAGAYELRSRLAAGVDPWCAEATELLAYTVDETTGRLLGVAPVEAGPNGDLFAELPDRGEPGARAFGLFSAEIDPEQLRGTAFGRTGIEVDRELLEGWNFDRAAATRRHLTGDSPELTELVMAAETAVGNARALVDDLLLDDHPDAVARALRARLDAIDAYLAVLVGTEPRQGAVLLCELIEPSEDR</sequence>
<dbReference type="Proteomes" id="UP000294856">
    <property type="component" value="Unassembled WGS sequence"/>
</dbReference>
<reference evidence="1 2" key="1">
    <citation type="submission" date="2019-03" db="EMBL/GenBank/DDBJ databases">
        <title>Genomic Encyclopedia of Type Strains, Phase IV (KMG-IV): sequencing the most valuable type-strain genomes for metagenomic binning, comparative biology and taxonomic classification.</title>
        <authorList>
            <person name="Goeker M."/>
        </authorList>
    </citation>
    <scope>NUCLEOTIDE SEQUENCE [LARGE SCALE GENOMIC DNA]</scope>
    <source>
        <strain evidence="1 2">DSM 44684</strain>
    </source>
</reference>
<protein>
    <submittedName>
        <fullName evidence="1">Uncharacterized protein</fullName>
    </submittedName>
</protein>
<proteinExistence type="predicted"/>
<dbReference type="RefSeq" id="WP_067447140.1">
    <property type="nucleotide sequence ID" value="NZ_SMFR01000002.1"/>
</dbReference>
<dbReference type="OrthoDB" id="4477587at2"/>
<name>A0A4R1G1W2_9NOCA</name>
<keyword evidence="2" id="KW-1185">Reference proteome</keyword>